<feature type="compositionally biased region" description="Polar residues" evidence="1">
    <location>
        <begin position="7"/>
        <end position="20"/>
    </location>
</feature>
<organism evidence="2 3">
    <name type="scientific">Cirrhinus mrigala</name>
    <name type="common">Mrigala</name>
    <dbReference type="NCBI Taxonomy" id="683832"/>
    <lineage>
        <taxon>Eukaryota</taxon>
        <taxon>Metazoa</taxon>
        <taxon>Chordata</taxon>
        <taxon>Craniata</taxon>
        <taxon>Vertebrata</taxon>
        <taxon>Euteleostomi</taxon>
        <taxon>Actinopterygii</taxon>
        <taxon>Neopterygii</taxon>
        <taxon>Teleostei</taxon>
        <taxon>Ostariophysi</taxon>
        <taxon>Cypriniformes</taxon>
        <taxon>Cyprinidae</taxon>
        <taxon>Labeoninae</taxon>
        <taxon>Labeonini</taxon>
        <taxon>Cirrhinus</taxon>
    </lineage>
</organism>
<evidence type="ECO:0000313" key="3">
    <source>
        <dbReference type="Proteomes" id="UP001529510"/>
    </source>
</evidence>
<comment type="caution">
    <text evidence="2">The sequence shown here is derived from an EMBL/GenBank/DDBJ whole genome shotgun (WGS) entry which is preliminary data.</text>
</comment>
<dbReference type="EMBL" id="JAMKFB020000019">
    <property type="protein sequence ID" value="KAL0167269.1"/>
    <property type="molecule type" value="Genomic_DNA"/>
</dbReference>
<feature type="non-terminal residue" evidence="2">
    <location>
        <position position="56"/>
    </location>
</feature>
<protein>
    <submittedName>
        <fullName evidence="2">Uncharacterized protein</fullName>
    </submittedName>
</protein>
<feature type="compositionally biased region" description="Polar residues" evidence="1">
    <location>
        <begin position="28"/>
        <end position="37"/>
    </location>
</feature>
<evidence type="ECO:0000313" key="2">
    <source>
        <dbReference type="EMBL" id="KAL0167269.1"/>
    </source>
</evidence>
<feature type="region of interest" description="Disordered" evidence="1">
    <location>
        <begin position="1"/>
        <end position="56"/>
    </location>
</feature>
<dbReference type="AlphaFoldDB" id="A0ABD0NZG3"/>
<name>A0ABD0NZG3_CIRMR</name>
<sequence length="56" mass="5865">LLGLTPAPNNGTHGSLNSVLRNPPYTPTQPEEVTSPTPLAPPSEVTHDLGCNCDDE</sequence>
<reference evidence="2 3" key="1">
    <citation type="submission" date="2024-05" db="EMBL/GenBank/DDBJ databases">
        <title>Genome sequencing and assembly of Indian major carp, Cirrhinus mrigala (Hamilton, 1822).</title>
        <authorList>
            <person name="Mohindra V."/>
            <person name="Chowdhury L.M."/>
            <person name="Lal K."/>
            <person name="Jena J.K."/>
        </authorList>
    </citation>
    <scope>NUCLEOTIDE SEQUENCE [LARGE SCALE GENOMIC DNA]</scope>
    <source>
        <strain evidence="2">CM1030</strain>
        <tissue evidence="2">Blood</tissue>
    </source>
</reference>
<accession>A0ABD0NZG3</accession>
<keyword evidence="3" id="KW-1185">Reference proteome</keyword>
<dbReference type="Proteomes" id="UP001529510">
    <property type="component" value="Unassembled WGS sequence"/>
</dbReference>
<gene>
    <name evidence="2" type="ORF">M9458_039113</name>
</gene>
<proteinExistence type="predicted"/>
<feature type="non-terminal residue" evidence="2">
    <location>
        <position position="1"/>
    </location>
</feature>
<evidence type="ECO:0000256" key="1">
    <source>
        <dbReference type="SAM" id="MobiDB-lite"/>
    </source>
</evidence>